<evidence type="ECO:0000313" key="4">
    <source>
        <dbReference type="Proteomes" id="UP000030856"/>
    </source>
</evidence>
<accession>A0A0B0HAB2</accession>
<dbReference type="OrthoDB" id="14053at2"/>
<sequence length="169" mass="19131">MKLTKPFTRTPLYWLILSLLCSLFILPSSASADDDVAKVVYHADFSDPRRFSAMLTSINNMVTHYQNELVEYDVRIVFVAHGIRFVTGDKLEGTPFAEDAELAERRDNLRGRLESLQSVQEVKLELCDITRSQINLDAEKLYEGVDSVPSGVVQIAELQNEGFAYIKIE</sequence>
<keyword evidence="4" id="KW-1185">Reference proteome</keyword>
<dbReference type="Gene3D" id="3.40.1260.10">
    <property type="entry name" value="DsrEFH-like"/>
    <property type="match status" value="1"/>
</dbReference>
<dbReference type="EMBL" id="JRAA01000001">
    <property type="protein sequence ID" value="KHF25612.1"/>
    <property type="molecule type" value="Genomic_DNA"/>
</dbReference>
<dbReference type="SUPFAM" id="SSF75169">
    <property type="entry name" value="DsrEFH-like"/>
    <property type="match status" value="1"/>
</dbReference>
<comment type="caution">
    <text evidence="2">The sequence shown here is derived from an EMBL/GenBank/DDBJ whole genome shotgun (WGS) entry which is preliminary data.</text>
</comment>
<evidence type="ECO:0000313" key="5">
    <source>
        <dbReference type="Proteomes" id="UP000190962"/>
    </source>
</evidence>
<protein>
    <submittedName>
        <fullName evidence="2">Uncharacterized protein</fullName>
    </submittedName>
</protein>
<name>A0A0B0HAB2_SOVGS</name>
<feature type="chain" id="PRO_5010611215" evidence="1">
    <location>
        <begin position="33"/>
        <end position="169"/>
    </location>
</feature>
<dbReference type="EMBL" id="MPNX01000003">
    <property type="protein sequence ID" value="OOY35773.1"/>
    <property type="molecule type" value="Genomic_DNA"/>
</dbReference>
<dbReference type="InterPro" id="IPR027396">
    <property type="entry name" value="DsrEFH-like"/>
</dbReference>
<reference evidence="2 4" key="1">
    <citation type="journal article" date="2014" name="BMC Genomics">
        <title>The genome of the intracellular bacterium of the coastal bivalve, Solemya velum: a blueprint for thriving in and out of symbiosis.</title>
        <authorList>
            <person name="Dmytrenko O."/>
            <person name="Russell S.L."/>
            <person name="Loo W.T."/>
            <person name="Fontanez K.M."/>
            <person name="Liao L."/>
            <person name="Roeselers G."/>
            <person name="Sharma R."/>
            <person name="Stewart F.J."/>
            <person name="Newton I.L."/>
            <person name="Woyke T."/>
            <person name="Wu D."/>
            <person name="Lang J.M."/>
            <person name="Eisen J.A."/>
            <person name="Cavanaugh C.M."/>
        </authorList>
    </citation>
    <scope>NUCLEOTIDE SEQUENCE [LARGE SCALE GENOMIC DNA]</scope>
    <source>
        <strain evidence="2 4">WH</strain>
    </source>
</reference>
<keyword evidence="1" id="KW-0732">Signal</keyword>
<dbReference type="InterPro" id="IPR003787">
    <property type="entry name" value="Sulphur_relay_DsrE/F-like"/>
</dbReference>
<evidence type="ECO:0000256" key="1">
    <source>
        <dbReference type="SAM" id="SignalP"/>
    </source>
</evidence>
<dbReference type="PANTHER" id="PTHR37691">
    <property type="entry name" value="BLR3518 PROTEIN"/>
    <property type="match status" value="1"/>
</dbReference>
<dbReference type="eggNOG" id="COG1416">
    <property type="taxonomic scope" value="Bacteria"/>
</dbReference>
<evidence type="ECO:0000313" key="3">
    <source>
        <dbReference type="EMBL" id="OOY35773.1"/>
    </source>
</evidence>
<dbReference type="STRING" id="2340.JV46_12440"/>
<proteinExistence type="predicted"/>
<dbReference type="Proteomes" id="UP000030856">
    <property type="component" value="Unassembled WGS sequence"/>
</dbReference>
<dbReference type="AlphaFoldDB" id="A0A0B0HAB2"/>
<dbReference type="Proteomes" id="UP000190962">
    <property type="component" value="Unassembled WGS sequence"/>
</dbReference>
<dbReference type="PANTHER" id="PTHR37691:SF1">
    <property type="entry name" value="BLR3518 PROTEIN"/>
    <property type="match status" value="1"/>
</dbReference>
<gene>
    <name evidence="3" type="ORF">BOV88_03815</name>
    <name evidence="2" type="ORF">JV46_12440</name>
</gene>
<dbReference type="PATRIC" id="fig|2340.3.peg.133"/>
<organism evidence="2 4">
    <name type="scientific">Solemya velum gill symbiont</name>
    <dbReference type="NCBI Taxonomy" id="2340"/>
    <lineage>
        <taxon>Bacteria</taxon>
        <taxon>Pseudomonadati</taxon>
        <taxon>Pseudomonadota</taxon>
        <taxon>Gammaproteobacteria</taxon>
        <taxon>sulfur-oxidizing symbionts</taxon>
    </lineage>
</organism>
<reference evidence="3 5" key="2">
    <citation type="submission" date="2016-11" db="EMBL/GenBank/DDBJ databases">
        <title>Mixed transmission modes and dynamic genome evolution in an obligate animal-bacterial symbiosis.</title>
        <authorList>
            <person name="Russell S.L."/>
            <person name="Corbett-Detig R.B."/>
            <person name="Cavanaugh C.M."/>
        </authorList>
    </citation>
    <scope>NUCLEOTIDE SEQUENCE [LARGE SCALE GENOMIC DNA]</scope>
    <source>
        <strain evidence="3">MA-KB16</strain>
    </source>
</reference>
<feature type="signal peptide" evidence="1">
    <location>
        <begin position="1"/>
        <end position="32"/>
    </location>
</feature>
<dbReference type="Pfam" id="PF02635">
    <property type="entry name" value="DsrE"/>
    <property type="match status" value="1"/>
</dbReference>
<evidence type="ECO:0000313" key="2">
    <source>
        <dbReference type="EMBL" id="KHF25612.1"/>
    </source>
</evidence>